<comment type="caution">
    <text evidence="2">The sequence shown here is derived from an EMBL/GenBank/DDBJ whole genome shotgun (WGS) entry which is preliminary data.</text>
</comment>
<dbReference type="EMBL" id="JAVDWA010000010">
    <property type="protein sequence ID" value="MDR7074673.1"/>
    <property type="molecule type" value="Genomic_DNA"/>
</dbReference>
<organism evidence="2 3">
    <name type="scientific">Fictibacillus barbaricus</name>
    <dbReference type="NCBI Taxonomy" id="182136"/>
    <lineage>
        <taxon>Bacteria</taxon>
        <taxon>Bacillati</taxon>
        <taxon>Bacillota</taxon>
        <taxon>Bacilli</taxon>
        <taxon>Bacillales</taxon>
        <taxon>Fictibacillaceae</taxon>
        <taxon>Fictibacillus</taxon>
    </lineage>
</organism>
<keyword evidence="3" id="KW-1185">Reference proteome</keyword>
<sequence>MPEQGHKPPRISDKSVDDNPYLDTSKHHSTRADYDGGSPYLDTSENPTIQVNNAGGSPYLNTSDDSTTTG</sequence>
<reference evidence="2 3" key="1">
    <citation type="submission" date="2023-07" db="EMBL/GenBank/DDBJ databases">
        <title>Sorghum-associated microbial communities from plants grown in Nebraska, USA.</title>
        <authorList>
            <person name="Schachtman D."/>
        </authorList>
    </citation>
    <scope>NUCLEOTIDE SEQUENCE [LARGE SCALE GENOMIC DNA]</scope>
    <source>
        <strain evidence="2 3">BE211</strain>
    </source>
</reference>
<accession>A0ABU1U5D7</accession>
<evidence type="ECO:0000313" key="3">
    <source>
        <dbReference type="Proteomes" id="UP001258181"/>
    </source>
</evidence>
<dbReference type="Proteomes" id="UP001258181">
    <property type="component" value="Unassembled WGS sequence"/>
</dbReference>
<feature type="compositionally biased region" description="Basic and acidic residues" evidence="1">
    <location>
        <begin position="24"/>
        <end position="34"/>
    </location>
</feature>
<evidence type="ECO:0000256" key="1">
    <source>
        <dbReference type="SAM" id="MobiDB-lite"/>
    </source>
</evidence>
<evidence type="ECO:0000313" key="2">
    <source>
        <dbReference type="EMBL" id="MDR7074673.1"/>
    </source>
</evidence>
<gene>
    <name evidence="2" type="ORF">J2X07_003670</name>
</gene>
<protein>
    <submittedName>
        <fullName evidence="2">Uncharacterized protein</fullName>
    </submittedName>
</protein>
<feature type="compositionally biased region" description="Basic and acidic residues" evidence="1">
    <location>
        <begin position="1"/>
        <end position="17"/>
    </location>
</feature>
<dbReference type="RefSeq" id="WP_310262017.1">
    <property type="nucleotide sequence ID" value="NZ_JAVDWA010000010.1"/>
</dbReference>
<proteinExistence type="predicted"/>
<feature type="region of interest" description="Disordered" evidence="1">
    <location>
        <begin position="1"/>
        <end position="70"/>
    </location>
</feature>
<feature type="compositionally biased region" description="Polar residues" evidence="1">
    <location>
        <begin position="41"/>
        <end position="70"/>
    </location>
</feature>
<name>A0ABU1U5D7_9BACL</name>